<dbReference type="Proteomes" id="UP000694846">
    <property type="component" value="Unplaced"/>
</dbReference>
<evidence type="ECO:0000313" key="4">
    <source>
        <dbReference type="RefSeq" id="XP_025417222.1"/>
    </source>
</evidence>
<sequence length="140" mass="16481">MEKMTRRMKMKSVESLVCLVKSVENQFTTIDLQNETSLYGLIKEVDCDMNITLSDVTLTDPNGNRYYCDNFFLKSRLIRYVHLSRTVDIFQAMKDVVRKTFPVRIKKKSFSLKKKKILAKQEQLKREVQNMKSKDSKDAE</sequence>
<name>A0A8B8G3Q0_9HEMI</name>
<organism evidence="2 3">
    <name type="scientific">Sipha flava</name>
    <name type="common">yellow sugarcane aphid</name>
    <dbReference type="NCBI Taxonomy" id="143950"/>
    <lineage>
        <taxon>Eukaryota</taxon>
        <taxon>Metazoa</taxon>
        <taxon>Ecdysozoa</taxon>
        <taxon>Arthropoda</taxon>
        <taxon>Hexapoda</taxon>
        <taxon>Insecta</taxon>
        <taxon>Pterygota</taxon>
        <taxon>Neoptera</taxon>
        <taxon>Paraneoptera</taxon>
        <taxon>Hemiptera</taxon>
        <taxon>Sternorrhyncha</taxon>
        <taxon>Aphidomorpha</taxon>
        <taxon>Aphidoidea</taxon>
        <taxon>Aphididae</taxon>
        <taxon>Sipha</taxon>
    </lineage>
</organism>
<dbReference type="GO" id="GO:0006398">
    <property type="term" value="P:mRNA 3'-end processing by stem-loop binding and cleavage"/>
    <property type="evidence" value="ECO:0007669"/>
    <property type="project" value="TreeGrafter"/>
</dbReference>
<dbReference type="GO" id="GO:0071208">
    <property type="term" value="F:histone pre-mRNA DCP binding"/>
    <property type="evidence" value="ECO:0007669"/>
    <property type="project" value="TreeGrafter"/>
</dbReference>
<dbReference type="SUPFAM" id="SSF50182">
    <property type="entry name" value="Sm-like ribonucleoproteins"/>
    <property type="match status" value="1"/>
</dbReference>
<dbReference type="OrthoDB" id="10256176at2759"/>
<dbReference type="GO" id="GO:0071209">
    <property type="term" value="F:U7 snRNA binding"/>
    <property type="evidence" value="ECO:0007669"/>
    <property type="project" value="TreeGrafter"/>
</dbReference>
<dbReference type="GO" id="GO:0016604">
    <property type="term" value="C:nuclear body"/>
    <property type="evidence" value="ECO:0007669"/>
    <property type="project" value="TreeGrafter"/>
</dbReference>
<dbReference type="InterPro" id="IPR010920">
    <property type="entry name" value="LSM_dom_sf"/>
</dbReference>
<dbReference type="GeneID" id="112688302"/>
<protein>
    <submittedName>
        <fullName evidence="3 4">U6 snRNA-associated Sm-like protein LSm2</fullName>
    </submittedName>
</protein>
<dbReference type="CDD" id="cd01733">
    <property type="entry name" value="LSm10"/>
    <property type="match status" value="1"/>
</dbReference>
<evidence type="ECO:0000259" key="1">
    <source>
        <dbReference type="Pfam" id="PF01423"/>
    </source>
</evidence>
<evidence type="ECO:0000313" key="2">
    <source>
        <dbReference type="Proteomes" id="UP000694846"/>
    </source>
</evidence>
<evidence type="ECO:0000313" key="3">
    <source>
        <dbReference type="RefSeq" id="XP_025417221.1"/>
    </source>
</evidence>
<reference evidence="3 4" key="1">
    <citation type="submission" date="2025-04" db="UniProtKB">
        <authorList>
            <consortium name="RefSeq"/>
        </authorList>
    </citation>
    <scope>IDENTIFICATION</scope>
    <source>
        <tissue evidence="3 4">Whole body</tissue>
    </source>
</reference>
<dbReference type="Gene3D" id="2.30.30.100">
    <property type="match status" value="1"/>
</dbReference>
<dbReference type="InterPro" id="IPR052840">
    <property type="entry name" value="U7_snRNA_Sm-like"/>
</dbReference>
<feature type="domain" description="Sm" evidence="1">
    <location>
        <begin position="20"/>
        <end position="82"/>
    </location>
</feature>
<dbReference type="RefSeq" id="XP_025417221.1">
    <property type="nucleotide sequence ID" value="XM_025561436.1"/>
</dbReference>
<keyword evidence="2" id="KW-1185">Reference proteome</keyword>
<dbReference type="AlphaFoldDB" id="A0A8B8G3Q0"/>
<gene>
    <name evidence="3 4" type="primary">LOC112688302</name>
</gene>
<dbReference type="PANTHER" id="PTHR21196:SF1">
    <property type="entry name" value="U7 SNRNA-ASSOCIATED SM-LIKE PROTEIN LSM10"/>
    <property type="match status" value="1"/>
</dbReference>
<dbReference type="GO" id="GO:0071254">
    <property type="term" value="C:cytoplasmic U snRNP body"/>
    <property type="evidence" value="ECO:0007669"/>
    <property type="project" value="TreeGrafter"/>
</dbReference>
<proteinExistence type="predicted"/>
<dbReference type="PANTHER" id="PTHR21196">
    <property type="entry name" value="U7 SNRNA-ASSOCIATED SM-LIKE PROTEIN LSM10"/>
    <property type="match status" value="1"/>
</dbReference>
<accession>A0A8B8G3Q0</accession>
<dbReference type="Pfam" id="PF01423">
    <property type="entry name" value="LSM"/>
    <property type="match status" value="1"/>
</dbReference>
<dbReference type="InterPro" id="IPR001163">
    <property type="entry name" value="Sm_dom_euk/arc"/>
</dbReference>
<dbReference type="RefSeq" id="XP_025417222.1">
    <property type="nucleotide sequence ID" value="XM_025561437.1"/>
</dbReference>